<reference evidence="8" key="1">
    <citation type="submission" date="2018-06" db="EMBL/GenBank/DDBJ databases">
        <authorList>
            <person name="Zhirakovskaya E."/>
        </authorList>
    </citation>
    <scope>NUCLEOTIDE SEQUENCE</scope>
</reference>
<evidence type="ECO:0000313" key="8">
    <source>
        <dbReference type="EMBL" id="VAW32259.1"/>
    </source>
</evidence>
<comment type="subcellular location">
    <subcellularLocation>
        <location evidence="1">Membrane</location>
        <topology evidence="1">Multi-pass membrane protein</topology>
    </subcellularLocation>
</comment>
<dbReference type="InterPro" id="IPR052165">
    <property type="entry name" value="Membrane_assoc_protease"/>
</dbReference>
<feature type="non-terminal residue" evidence="8">
    <location>
        <position position="1"/>
    </location>
</feature>
<dbReference type="SUPFAM" id="SSF141322">
    <property type="entry name" value="NfeD domain-like"/>
    <property type="match status" value="1"/>
</dbReference>
<dbReference type="Gene3D" id="2.40.50.140">
    <property type="entry name" value="Nucleic acid-binding proteins"/>
    <property type="match status" value="1"/>
</dbReference>
<evidence type="ECO:0000256" key="3">
    <source>
        <dbReference type="ARBA" id="ARBA00022989"/>
    </source>
</evidence>
<feature type="transmembrane region" description="Helical" evidence="5">
    <location>
        <begin position="70"/>
        <end position="87"/>
    </location>
</feature>
<feature type="transmembrane region" description="Helical" evidence="5">
    <location>
        <begin position="46"/>
        <end position="64"/>
    </location>
</feature>
<dbReference type="InterPro" id="IPR002810">
    <property type="entry name" value="NfeD-like_C"/>
</dbReference>
<dbReference type="PANTHER" id="PTHR33507:SF4">
    <property type="entry name" value="NODULATION COMPETITIVENESS PROTEIN NFED"/>
    <property type="match status" value="1"/>
</dbReference>
<feature type="transmembrane region" description="Helical" evidence="5">
    <location>
        <begin position="94"/>
        <end position="113"/>
    </location>
</feature>
<evidence type="ECO:0000259" key="7">
    <source>
        <dbReference type="Pfam" id="PF24961"/>
    </source>
</evidence>
<dbReference type="EMBL" id="UOEU01000339">
    <property type="protein sequence ID" value="VAW32259.1"/>
    <property type="molecule type" value="Genomic_DNA"/>
</dbReference>
<feature type="domain" description="NfeD-like C-terminal" evidence="6">
    <location>
        <begin position="160"/>
        <end position="217"/>
    </location>
</feature>
<dbReference type="InterPro" id="IPR012340">
    <property type="entry name" value="NA-bd_OB-fold"/>
</dbReference>
<dbReference type="AlphaFoldDB" id="A0A3B0V622"/>
<organism evidence="8">
    <name type="scientific">hydrothermal vent metagenome</name>
    <dbReference type="NCBI Taxonomy" id="652676"/>
    <lineage>
        <taxon>unclassified sequences</taxon>
        <taxon>metagenomes</taxon>
        <taxon>ecological metagenomes</taxon>
    </lineage>
</organism>
<name>A0A3B0V622_9ZZZZ</name>
<proteinExistence type="predicted"/>
<gene>
    <name evidence="8" type="ORF">MNBD_CHLOROFLEXI01-3726</name>
</gene>
<dbReference type="GO" id="GO:0016020">
    <property type="term" value="C:membrane"/>
    <property type="evidence" value="ECO:0007669"/>
    <property type="project" value="UniProtKB-SubCell"/>
</dbReference>
<evidence type="ECO:0000259" key="6">
    <source>
        <dbReference type="Pfam" id="PF01957"/>
    </source>
</evidence>
<keyword evidence="2 5" id="KW-0812">Transmembrane</keyword>
<accession>A0A3B0V622</accession>
<feature type="domain" description="NfeD integral membrane" evidence="7">
    <location>
        <begin position="26"/>
        <end position="144"/>
    </location>
</feature>
<dbReference type="Pfam" id="PF01957">
    <property type="entry name" value="NfeD"/>
    <property type="match status" value="1"/>
</dbReference>
<evidence type="ECO:0000256" key="1">
    <source>
        <dbReference type="ARBA" id="ARBA00004141"/>
    </source>
</evidence>
<evidence type="ECO:0000256" key="5">
    <source>
        <dbReference type="SAM" id="Phobius"/>
    </source>
</evidence>
<keyword evidence="4 5" id="KW-0472">Membrane</keyword>
<feature type="transmembrane region" description="Helical" evidence="5">
    <location>
        <begin position="17"/>
        <end position="39"/>
    </location>
</feature>
<keyword evidence="3 5" id="KW-1133">Transmembrane helix</keyword>
<evidence type="ECO:0000256" key="4">
    <source>
        <dbReference type="ARBA" id="ARBA00023136"/>
    </source>
</evidence>
<dbReference type="PANTHER" id="PTHR33507">
    <property type="entry name" value="INNER MEMBRANE PROTEIN YBBJ"/>
    <property type="match status" value="1"/>
</dbReference>
<sequence>TAVSSQTAIPLSFIENILMALTNPVVVSILMAIGVQAIIIEISNPGGWFAGFLGVLFLGIGLFGLGQLPVNWLGMGLILVAFVLLGLEVTTPTYGALAVTGIITMIAGLLVLFNSPGTPDFVRISIPSAITVAIVTAAFFVFILTFAVRAQTAQPLTGSQGMVGQLGTARSLFAADGELYRGSVMFKGEIWQAEASQPIEFGDSVTVNQVRGMTLLVDSVSTAVSEQTQS</sequence>
<dbReference type="InterPro" id="IPR056739">
    <property type="entry name" value="NfeD_membrane"/>
</dbReference>
<dbReference type="Pfam" id="PF24961">
    <property type="entry name" value="NfeD_membrane"/>
    <property type="match status" value="1"/>
</dbReference>
<protein>
    <submittedName>
        <fullName evidence="8">Uncharacterized protein</fullName>
    </submittedName>
</protein>
<feature type="transmembrane region" description="Helical" evidence="5">
    <location>
        <begin position="125"/>
        <end position="148"/>
    </location>
</feature>
<evidence type="ECO:0000256" key="2">
    <source>
        <dbReference type="ARBA" id="ARBA00022692"/>
    </source>
</evidence>